<accession>A0ACC3A4Z6</accession>
<protein>
    <submittedName>
        <fullName evidence="1">Uncharacterized protein</fullName>
    </submittedName>
</protein>
<dbReference type="EMBL" id="JAPDRQ010000095">
    <property type="protein sequence ID" value="KAJ9655468.1"/>
    <property type="molecule type" value="Genomic_DNA"/>
</dbReference>
<dbReference type="Proteomes" id="UP001172386">
    <property type="component" value="Unassembled WGS sequence"/>
</dbReference>
<comment type="caution">
    <text evidence="1">The sequence shown here is derived from an EMBL/GenBank/DDBJ whole genome shotgun (WGS) entry which is preliminary data.</text>
</comment>
<organism evidence="1 2">
    <name type="scientific">Neophaeococcomyces mojaviensis</name>
    <dbReference type="NCBI Taxonomy" id="3383035"/>
    <lineage>
        <taxon>Eukaryota</taxon>
        <taxon>Fungi</taxon>
        <taxon>Dikarya</taxon>
        <taxon>Ascomycota</taxon>
        <taxon>Pezizomycotina</taxon>
        <taxon>Eurotiomycetes</taxon>
        <taxon>Chaetothyriomycetidae</taxon>
        <taxon>Chaetothyriales</taxon>
        <taxon>Chaetothyriales incertae sedis</taxon>
        <taxon>Neophaeococcomyces</taxon>
    </lineage>
</organism>
<reference evidence="1" key="1">
    <citation type="submission" date="2022-10" db="EMBL/GenBank/DDBJ databases">
        <title>Culturing micro-colonial fungi from biological soil crusts in the Mojave desert and describing Neophaeococcomyces mojavensis, and introducing the new genera and species Taxawa tesnikishii.</title>
        <authorList>
            <person name="Kurbessoian T."/>
            <person name="Stajich J.E."/>
        </authorList>
    </citation>
    <scope>NUCLEOTIDE SEQUENCE</scope>
    <source>
        <strain evidence="1">JES_112</strain>
    </source>
</reference>
<evidence type="ECO:0000313" key="1">
    <source>
        <dbReference type="EMBL" id="KAJ9655468.1"/>
    </source>
</evidence>
<gene>
    <name evidence="1" type="ORF">H2198_005654</name>
</gene>
<name>A0ACC3A4Z6_9EURO</name>
<keyword evidence="2" id="KW-1185">Reference proteome</keyword>
<sequence>MGHKRKREAGTLTKSHDDTAEPAPKREKVEHVAAAERRQKRSERKSKKAQQAQGNALQKKLSASDPEFVKADPTAPIDTLNEDFIPLGDVSGAVTETTKTEKKHKKNKKQQAAENGDVANTQPHRSNPSGAKRPSPRSLRKQAKAGKAEAATAEEYSADTEQVGGNNNSSQKPRFICFVGNLPFTCTTDQLQAHFRKLAPSQIRHATDKQTGKSKGFAFLEFDQYDKMKTCLKVYHHSIFDPERTAQLGDEAFDQNGAELRTGQQGKSKGRKINVELTVGGGGGGEKRKEKIKGKNQKLGEERVRRKVAEEKAEKAKQRKQSHGKSEANATPVEVPNGDIHPSRLKRVQH</sequence>
<proteinExistence type="predicted"/>
<evidence type="ECO:0000313" key="2">
    <source>
        <dbReference type="Proteomes" id="UP001172386"/>
    </source>
</evidence>